<evidence type="ECO:0008006" key="5">
    <source>
        <dbReference type="Google" id="ProtNLM"/>
    </source>
</evidence>
<keyword evidence="4" id="KW-1185">Reference proteome</keyword>
<reference evidence="4" key="1">
    <citation type="journal article" date="2019" name="Nat. Commun.">
        <title>The genome of broomcorn millet.</title>
        <authorList>
            <person name="Zou C."/>
            <person name="Miki D."/>
            <person name="Li D."/>
            <person name="Tang Q."/>
            <person name="Xiao L."/>
            <person name="Rajput S."/>
            <person name="Deng P."/>
            <person name="Jia W."/>
            <person name="Huang R."/>
            <person name="Zhang M."/>
            <person name="Sun Y."/>
            <person name="Hu J."/>
            <person name="Fu X."/>
            <person name="Schnable P.S."/>
            <person name="Li F."/>
            <person name="Zhang H."/>
            <person name="Feng B."/>
            <person name="Zhu X."/>
            <person name="Liu R."/>
            <person name="Schnable J.C."/>
            <person name="Zhu J.-K."/>
            <person name="Zhang H."/>
        </authorList>
    </citation>
    <scope>NUCLEOTIDE SEQUENCE [LARGE SCALE GENOMIC DNA]</scope>
</reference>
<comment type="caution">
    <text evidence="3">The sequence shown here is derived from an EMBL/GenBank/DDBJ whole genome shotgun (WGS) entry which is preliminary data.</text>
</comment>
<dbReference type="GO" id="GO:0005739">
    <property type="term" value="C:mitochondrion"/>
    <property type="evidence" value="ECO:0007669"/>
    <property type="project" value="TreeGrafter"/>
</dbReference>
<dbReference type="PANTHER" id="PTHR16295:SF10">
    <property type="entry name" value="EXPRESSED PROTEIN"/>
    <property type="match status" value="1"/>
</dbReference>
<evidence type="ECO:0000256" key="1">
    <source>
        <dbReference type="SAM" id="MobiDB-lite"/>
    </source>
</evidence>
<evidence type="ECO:0000256" key="2">
    <source>
        <dbReference type="SAM" id="Phobius"/>
    </source>
</evidence>
<name>A0A3L6QW86_PANMI</name>
<keyword evidence="2" id="KW-0472">Membrane</keyword>
<dbReference type="EMBL" id="PQIB02000011">
    <property type="protein sequence ID" value="RLM87401.1"/>
    <property type="molecule type" value="Genomic_DNA"/>
</dbReference>
<feature type="region of interest" description="Disordered" evidence="1">
    <location>
        <begin position="274"/>
        <end position="300"/>
    </location>
</feature>
<dbReference type="OrthoDB" id="193703at2759"/>
<dbReference type="AlphaFoldDB" id="A0A3L6QW86"/>
<dbReference type="STRING" id="4540.A0A3L6QW86"/>
<accession>A0A3L6QW86</accession>
<proteinExistence type="predicted"/>
<dbReference type="Proteomes" id="UP000275267">
    <property type="component" value="Unassembled WGS sequence"/>
</dbReference>
<feature type="region of interest" description="Disordered" evidence="1">
    <location>
        <begin position="1"/>
        <end position="51"/>
    </location>
</feature>
<evidence type="ECO:0000313" key="3">
    <source>
        <dbReference type="EMBL" id="RLM87401.1"/>
    </source>
</evidence>
<dbReference type="InterPro" id="IPR051986">
    <property type="entry name" value="Innate_Immune_Apopt_Reg"/>
</dbReference>
<feature type="transmembrane region" description="Helical" evidence="2">
    <location>
        <begin position="307"/>
        <end position="326"/>
    </location>
</feature>
<evidence type="ECO:0000313" key="4">
    <source>
        <dbReference type="Proteomes" id="UP000275267"/>
    </source>
</evidence>
<keyword evidence="2" id="KW-0812">Transmembrane</keyword>
<organism evidence="3 4">
    <name type="scientific">Panicum miliaceum</name>
    <name type="common">Proso millet</name>
    <name type="synonym">Broomcorn millet</name>
    <dbReference type="NCBI Taxonomy" id="4540"/>
    <lineage>
        <taxon>Eukaryota</taxon>
        <taxon>Viridiplantae</taxon>
        <taxon>Streptophyta</taxon>
        <taxon>Embryophyta</taxon>
        <taxon>Tracheophyta</taxon>
        <taxon>Spermatophyta</taxon>
        <taxon>Magnoliopsida</taxon>
        <taxon>Liliopsida</taxon>
        <taxon>Poales</taxon>
        <taxon>Poaceae</taxon>
        <taxon>PACMAD clade</taxon>
        <taxon>Panicoideae</taxon>
        <taxon>Panicodae</taxon>
        <taxon>Paniceae</taxon>
        <taxon>Panicinae</taxon>
        <taxon>Panicum</taxon>
        <taxon>Panicum sect. Panicum</taxon>
    </lineage>
</organism>
<protein>
    <recommendedName>
        <fullName evidence="5">XIAP-associated factor 1-like</fullName>
    </recommendedName>
</protein>
<gene>
    <name evidence="3" type="ORF">C2845_PM04G32870</name>
</gene>
<dbReference type="PANTHER" id="PTHR16295">
    <property type="entry name" value="TRAF-TYPE ZINC FINGER PROTEIN-RELATED"/>
    <property type="match status" value="1"/>
</dbReference>
<dbReference type="InterPro" id="IPR013083">
    <property type="entry name" value="Znf_RING/FYVE/PHD"/>
</dbReference>
<keyword evidence="2" id="KW-1133">Transmembrane helix</keyword>
<dbReference type="Gene3D" id="3.30.40.10">
    <property type="entry name" value="Zinc/RING finger domain, C3HC4 (zinc finger)"/>
    <property type="match status" value="1"/>
</dbReference>
<sequence>MAVKDWQWKKLSGSHHPRDIPMRTKPPGPRVGGPSASSRQGGKETEGGKTLTTRARFTVSAGRPLAVEWSWKDRRRRRRRRAVSEAALRVDVVAWEWDGMGWLRAHAHWPCGGGLGSESKLRPLRPVNLDLGGARSVCTSYQAMAAADSDPAITSSTCAHCQREISSSNIALHSVHCARNLQKCEHCGDMVPRKLMDEHYDESHAPNVSYGIFIQAYNARKGCSHANIVSLPAVDLLEHQDVCGNPTEYCQSCRKYIRLREWIGHELQFHTSSNTATELSSDGAPAAAEQPVPKPMRPAAHGSQRKHLLLTIAIAGFAVLIGSILYQRTVVLGRDSRLMYLDV</sequence>